<dbReference type="RefSeq" id="WP_269039717.1">
    <property type="nucleotide sequence ID" value="NZ_CP114040.1"/>
</dbReference>
<feature type="region of interest" description="Disordered" evidence="1">
    <location>
        <begin position="18"/>
        <end position="104"/>
    </location>
</feature>
<name>A0ABY7HDT0_9BACT</name>
<evidence type="ECO:0000313" key="4">
    <source>
        <dbReference type="Proteomes" id="UP001164459"/>
    </source>
</evidence>
<reference evidence="3" key="1">
    <citation type="submission" date="2022-11" db="EMBL/GenBank/DDBJ databases">
        <title>Minimal conservation of predation-associated metabolite biosynthetic gene clusters underscores biosynthetic potential of Myxococcota including descriptions for ten novel species: Archangium lansinium sp. nov., Myxococcus landrumus sp. nov., Nannocystis bai.</title>
        <authorList>
            <person name="Ahearne A."/>
            <person name="Stevens C."/>
            <person name="Dowd S."/>
        </authorList>
    </citation>
    <scope>NUCLEOTIDE SEQUENCE</scope>
    <source>
        <strain evidence="3">Fl3</strain>
    </source>
</reference>
<dbReference type="Proteomes" id="UP001164459">
    <property type="component" value="Chromosome"/>
</dbReference>
<proteinExistence type="predicted"/>
<dbReference type="PROSITE" id="PS51257">
    <property type="entry name" value="PROKAR_LIPOPROTEIN"/>
    <property type="match status" value="1"/>
</dbReference>
<evidence type="ECO:0000256" key="2">
    <source>
        <dbReference type="SAM" id="SignalP"/>
    </source>
</evidence>
<feature type="signal peptide" evidence="2">
    <location>
        <begin position="1"/>
        <end position="25"/>
    </location>
</feature>
<organism evidence="3 4">
    <name type="scientific">Nannocystis punicea</name>
    <dbReference type="NCBI Taxonomy" id="2995304"/>
    <lineage>
        <taxon>Bacteria</taxon>
        <taxon>Pseudomonadati</taxon>
        <taxon>Myxococcota</taxon>
        <taxon>Polyangia</taxon>
        <taxon>Nannocystales</taxon>
        <taxon>Nannocystaceae</taxon>
        <taxon>Nannocystis</taxon>
    </lineage>
</organism>
<evidence type="ECO:0000256" key="1">
    <source>
        <dbReference type="SAM" id="MobiDB-lite"/>
    </source>
</evidence>
<dbReference type="EMBL" id="CP114040">
    <property type="protein sequence ID" value="WAS97351.1"/>
    <property type="molecule type" value="Genomic_DNA"/>
</dbReference>
<gene>
    <name evidence="3" type="ORF">O0S08_14485</name>
</gene>
<accession>A0ABY7HDT0</accession>
<feature type="compositionally biased region" description="Low complexity" evidence="1">
    <location>
        <begin position="60"/>
        <end position="90"/>
    </location>
</feature>
<protein>
    <submittedName>
        <fullName evidence="3">Uncharacterized protein</fullName>
    </submittedName>
</protein>
<keyword evidence="4" id="KW-1185">Reference proteome</keyword>
<feature type="compositionally biased region" description="Low complexity" evidence="1">
    <location>
        <begin position="37"/>
        <end position="49"/>
    </location>
</feature>
<sequence length="467" mass="48867">MRLRNPRLPLLGLLLSAACGPNVPAEPGDTATDETDSSTPTTTTSTSAEPPDPTTGAPLPSTTGTETTEGDPTTSTSTSTSDTGDTTGEPVTCPEGQPPFTPLWSTVIEPPGDAGLEVIEYQFGITTMADGRLAVPFMARDGFTNKFGPGVLLTSATGEPLGFHQGDLLPGSGTVFAIQRDVDDSLLLTGRQSWVMGDETPEVKWVARFASDGTPKASAELVDWKAAWWLMGQLDVPVLLGLDGEAPVQMARLAPGDVATESIEVVSVAAGKLGALASREDGAALVAYASESGDTSRVILRGLDSAGDLEWLVELDRPDLPHVIGAVAIPDGWAVMAGDLNTGTLRLLARTAGDGGPLWEAEFAVADDLGLPRTREMYLSGDHLTIPVVRKPAPDNPFLADRTVEVHRVSLQGATLDVTPLPGAATIAGGRFLFTTLGECGELIVMPRSHDEDPVSGERLQLSAWSL</sequence>
<feature type="chain" id="PRO_5046880474" evidence="2">
    <location>
        <begin position="26"/>
        <end position="467"/>
    </location>
</feature>
<evidence type="ECO:0000313" key="3">
    <source>
        <dbReference type="EMBL" id="WAS97351.1"/>
    </source>
</evidence>
<keyword evidence="2" id="KW-0732">Signal</keyword>